<proteinExistence type="predicted"/>
<evidence type="ECO:0000313" key="2">
    <source>
        <dbReference type="EMBL" id="GAA3858659.1"/>
    </source>
</evidence>
<protein>
    <submittedName>
        <fullName evidence="2">Phosphotransferase</fullName>
    </submittedName>
</protein>
<dbReference type="Gene3D" id="3.30.200.20">
    <property type="entry name" value="Phosphorylase Kinase, domain 1"/>
    <property type="match status" value="1"/>
</dbReference>
<dbReference type="SUPFAM" id="SSF56112">
    <property type="entry name" value="Protein kinase-like (PK-like)"/>
    <property type="match status" value="1"/>
</dbReference>
<evidence type="ECO:0000259" key="1">
    <source>
        <dbReference type="Pfam" id="PF01636"/>
    </source>
</evidence>
<evidence type="ECO:0000313" key="3">
    <source>
        <dbReference type="Proteomes" id="UP001399917"/>
    </source>
</evidence>
<organism evidence="2 3">
    <name type="scientific">Celeribacter arenosi</name>
    <dbReference type="NCBI Taxonomy" id="792649"/>
    <lineage>
        <taxon>Bacteria</taxon>
        <taxon>Pseudomonadati</taxon>
        <taxon>Pseudomonadota</taxon>
        <taxon>Alphaproteobacteria</taxon>
        <taxon>Rhodobacterales</taxon>
        <taxon>Roseobacteraceae</taxon>
        <taxon>Celeribacter</taxon>
    </lineage>
</organism>
<dbReference type="EMBL" id="BAABDF010000003">
    <property type="protein sequence ID" value="GAA3858659.1"/>
    <property type="molecule type" value="Genomic_DNA"/>
</dbReference>
<keyword evidence="3" id="KW-1185">Reference proteome</keyword>
<comment type="caution">
    <text evidence="2">The sequence shown here is derived from an EMBL/GenBank/DDBJ whole genome shotgun (WGS) entry which is preliminary data.</text>
</comment>
<sequence>MGQATLSDTSAQVAPRDAQMAAFLATTPWQGARVEPLAGDASRRRYFRLFEGPSRSAILMDAPASQGEDVRPFVAVADYLGGLGFSAPEILARDVAAGFLVLEDLGNDLFDQVCERAPEQEKTLYSGAVDVLAKLAGAAPMAGLKPYEPVMVDLALSSYRWYGAAISGRDLTAEAAEAKSYFDPLIASLGRGRTTVLRDFHAQNLLWLSERDGVARVGLLDFQDAMTGPAVYDLVSLLTDARRDVPPAVREAGIAQFGAATGVGRLRLNREFAICSVQRNLRILMIFARLSLHFGKPAYVDLIPRVWDHLMRDLKHPDLSDLARVVLRDLPPPTPDNLQILRSKCASVPTLE</sequence>
<gene>
    <name evidence="2" type="ORF">GCM10022404_06820</name>
</gene>
<feature type="domain" description="Aminoglycoside phosphotransferase" evidence="1">
    <location>
        <begin position="34"/>
        <end position="265"/>
    </location>
</feature>
<dbReference type="InterPro" id="IPR002575">
    <property type="entry name" value="Aminoglycoside_PTrfase"/>
</dbReference>
<name>A0ABP7JZ41_9RHOB</name>
<dbReference type="RefSeq" id="WP_344843490.1">
    <property type="nucleotide sequence ID" value="NZ_BAABDF010000003.1"/>
</dbReference>
<reference evidence="3" key="1">
    <citation type="journal article" date="2019" name="Int. J. Syst. Evol. Microbiol.">
        <title>The Global Catalogue of Microorganisms (GCM) 10K type strain sequencing project: providing services to taxonomists for standard genome sequencing and annotation.</title>
        <authorList>
            <consortium name="The Broad Institute Genomics Platform"/>
            <consortium name="The Broad Institute Genome Sequencing Center for Infectious Disease"/>
            <person name="Wu L."/>
            <person name="Ma J."/>
        </authorList>
    </citation>
    <scope>NUCLEOTIDE SEQUENCE [LARGE SCALE GENOMIC DNA]</scope>
    <source>
        <strain evidence="3">JCM 17190</strain>
    </source>
</reference>
<dbReference type="Gene3D" id="3.90.1200.10">
    <property type="match status" value="1"/>
</dbReference>
<dbReference type="Proteomes" id="UP001399917">
    <property type="component" value="Unassembled WGS sequence"/>
</dbReference>
<dbReference type="Pfam" id="PF01636">
    <property type="entry name" value="APH"/>
    <property type="match status" value="1"/>
</dbReference>
<accession>A0ABP7JZ41</accession>
<dbReference type="InterPro" id="IPR011009">
    <property type="entry name" value="Kinase-like_dom_sf"/>
</dbReference>